<keyword evidence="5 6" id="KW-0472">Membrane</keyword>
<evidence type="ECO:0000313" key="9">
    <source>
        <dbReference type="Proteomes" id="UP000078148"/>
    </source>
</evidence>
<reference evidence="8 9" key="2">
    <citation type="journal article" date="2016" name="Int. J. Syst. Evol. Microbiol.">
        <title>Paenibacillus bovis sp. nov., isolated from raw yak (Bos grunniens) milk.</title>
        <authorList>
            <person name="Gao C."/>
            <person name="Han J."/>
            <person name="Liu Z."/>
            <person name="Xu X."/>
            <person name="Hang F."/>
            <person name="Wu Z."/>
        </authorList>
    </citation>
    <scope>NUCLEOTIDE SEQUENCE [LARGE SCALE GENOMIC DNA]</scope>
    <source>
        <strain evidence="8 9">BD3526</strain>
    </source>
</reference>
<evidence type="ECO:0000256" key="6">
    <source>
        <dbReference type="SAM" id="Phobius"/>
    </source>
</evidence>
<name>A0A172ZE60_9BACL</name>
<protein>
    <recommendedName>
        <fullName evidence="7">Phage shock protein PspC N-terminal domain-containing protein</fullName>
    </recommendedName>
</protein>
<evidence type="ECO:0000256" key="4">
    <source>
        <dbReference type="ARBA" id="ARBA00022989"/>
    </source>
</evidence>
<dbReference type="STRING" id="1616788.AR543_06390"/>
<keyword evidence="3 6" id="KW-0812">Transmembrane</keyword>
<reference evidence="9" key="1">
    <citation type="submission" date="2015-10" db="EMBL/GenBank/DDBJ databases">
        <title>Genome of Paenibacillus bovis sp. nov.</title>
        <authorList>
            <person name="Wu Z."/>
            <person name="Gao C."/>
            <person name="Liu Z."/>
            <person name="Zheng H."/>
        </authorList>
    </citation>
    <scope>NUCLEOTIDE SEQUENCE [LARGE SCALE GENOMIC DNA]</scope>
    <source>
        <strain evidence="9">BD3526</strain>
    </source>
</reference>
<dbReference type="EMBL" id="CP013023">
    <property type="protein sequence ID" value="ANF95662.1"/>
    <property type="molecule type" value="Genomic_DNA"/>
</dbReference>
<keyword evidence="4 6" id="KW-1133">Transmembrane helix</keyword>
<sequence length="64" mass="7205">MNKLYRSNNDRMMTGLMGGFAEILGMSSTFLRLLFVVSVFLTGGTSILFYFIAALLIPRGKQMY</sequence>
<proteinExistence type="predicted"/>
<comment type="subcellular location">
    <subcellularLocation>
        <location evidence="1">Cell membrane</location>
        <topology evidence="1">Single-pass membrane protein</topology>
    </subcellularLocation>
</comment>
<dbReference type="Proteomes" id="UP000078148">
    <property type="component" value="Chromosome"/>
</dbReference>
<dbReference type="PANTHER" id="PTHR33885">
    <property type="entry name" value="PHAGE SHOCK PROTEIN C"/>
    <property type="match status" value="1"/>
</dbReference>
<evidence type="ECO:0000256" key="1">
    <source>
        <dbReference type="ARBA" id="ARBA00004162"/>
    </source>
</evidence>
<feature type="transmembrane region" description="Helical" evidence="6">
    <location>
        <begin position="12"/>
        <end position="31"/>
    </location>
</feature>
<dbReference type="AlphaFoldDB" id="A0A172ZE60"/>
<evidence type="ECO:0000256" key="3">
    <source>
        <dbReference type="ARBA" id="ARBA00022692"/>
    </source>
</evidence>
<evidence type="ECO:0000313" key="8">
    <source>
        <dbReference type="EMBL" id="ANF95662.1"/>
    </source>
</evidence>
<dbReference type="Pfam" id="PF04024">
    <property type="entry name" value="PspC"/>
    <property type="match status" value="1"/>
</dbReference>
<evidence type="ECO:0000256" key="5">
    <source>
        <dbReference type="ARBA" id="ARBA00023136"/>
    </source>
</evidence>
<keyword evidence="9" id="KW-1185">Reference proteome</keyword>
<accession>A0A172ZE60</accession>
<evidence type="ECO:0000256" key="2">
    <source>
        <dbReference type="ARBA" id="ARBA00022475"/>
    </source>
</evidence>
<dbReference type="RefSeq" id="WP_060532799.1">
    <property type="nucleotide sequence ID" value="NZ_CP013023.1"/>
</dbReference>
<gene>
    <name evidence="8" type="ORF">AR543_06390</name>
</gene>
<dbReference type="KEGG" id="pbv:AR543_06390"/>
<organism evidence="8 9">
    <name type="scientific">Paenibacillus bovis</name>
    <dbReference type="NCBI Taxonomy" id="1616788"/>
    <lineage>
        <taxon>Bacteria</taxon>
        <taxon>Bacillati</taxon>
        <taxon>Bacillota</taxon>
        <taxon>Bacilli</taxon>
        <taxon>Bacillales</taxon>
        <taxon>Paenibacillaceae</taxon>
        <taxon>Paenibacillus</taxon>
    </lineage>
</organism>
<dbReference type="PANTHER" id="PTHR33885:SF3">
    <property type="entry name" value="PHAGE SHOCK PROTEIN C"/>
    <property type="match status" value="1"/>
</dbReference>
<dbReference type="InterPro" id="IPR007168">
    <property type="entry name" value="Phageshock_PspC_N"/>
</dbReference>
<dbReference type="InterPro" id="IPR052027">
    <property type="entry name" value="PspC"/>
</dbReference>
<feature type="transmembrane region" description="Helical" evidence="6">
    <location>
        <begin position="37"/>
        <end position="57"/>
    </location>
</feature>
<evidence type="ECO:0000259" key="7">
    <source>
        <dbReference type="Pfam" id="PF04024"/>
    </source>
</evidence>
<dbReference type="GO" id="GO:0005886">
    <property type="term" value="C:plasma membrane"/>
    <property type="evidence" value="ECO:0007669"/>
    <property type="project" value="UniProtKB-SubCell"/>
</dbReference>
<keyword evidence="2" id="KW-1003">Cell membrane</keyword>
<feature type="domain" description="Phage shock protein PspC N-terminal" evidence="7">
    <location>
        <begin position="3"/>
        <end position="59"/>
    </location>
</feature>